<comment type="caution">
    <text evidence="4">The sequence shown here is derived from an EMBL/GenBank/DDBJ whole genome shotgun (WGS) entry which is preliminary data.</text>
</comment>
<gene>
    <name evidence="4" type="ORF">TEA_030202</name>
</gene>
<feature type="domain" description="DUF4408" evidence="3">
    <location>
        <begin position="45"/>
        <end position="81"/>
    </location>
</feature>
<evidence type="ECO:0000259" key="3">
    <source>
        <dbReference type="Pfam" id="PF14364"/>
    </source>
</evidence>
<keyword evidence="2" id="KW-1133">Transmembrane helix</keyword>
<sequence>MDSIEAEKLQAMKNFKKHQFLNNLILHSLTALAFSLLCSYPSWFPLLCSFVKHFVSLFFTPKCLFVVGNAIIVFLVGESKLASSRSSPAIHMEKKEEERKLEMNLSEESVNKIEEREEEQVRNDEYGDDGLIGGDNHDNKEEEERDEEEELGLPTEEFNKRVEDFIAKVNKQRLLEARLLDCGRG</sequence>
<evidence type="ECO:0000313" key="5">
    <source>
        <dbReference type="Proteomes" id="UP000306102"/>
    </source>
</evidence>
<feature type="compositionally biased region" description="Basic and acidic residues" evidence="1">
    <location>
        <begin position="91"/>
        <end position="102"/>
    </location>
</feature>
<feature type="transmembrane region" description="Helical" evidence="2">
    <location>
        <begin position="55"/>
        <end position="76"/>
    </location>
</feature>
<dbReference type="InterPro" id="IPR025520">
    <property type="entry name" value="DUF4408"/>
</dbReference>
<feature type="region of interest" description="Disordered" evidence="1">
    <location>
        <begin position="86"/>
        <end position="156"/>
    </location>
</feature>
<dbReference type="STRING" id="542762.A0A4S4E5F7"/>
<dbReference type="AlphaFoldDB" id="A0A4S4E5F7"/>
<dbReference type="PANTHER" id="PTHR35762">
    <property type="entry name" value="TRANSMEMBRANE PROTEIN"/>
    <property type="match status" value="1"/>
</dbReference>
<dbReference type="Pfam" id="PF14364">
    <property type="entry name" value="DUF4408"/>
    <property type="match status" value="1"/>
</dbReference>
<organism evidence="4 5">
    <name type="scientific">Camellia sinensis var. sinensis</name>
    <name type="common">China tea</name>
    <dbReference type="NCBI Taxonomy" id="542762"/>
    <lineage>
        <taxon>Eukaryota</taxon>
        <taxon>Viridiplantae</taxon>
        <taxon>Streptophyta</taxon>
        <taxon>Embryophyta</taxon>
        <taxon>Tracheophyta</taxon>
        <taxon>Spermatophyta</taxon>
        <taxon>Magnoliopsida</taxon>
        <taxon>eudicotyledons</taxon>
        <taxon>Gunneridae</taxon>
        <taxon>Pentapetalae</taxon>
        <taxon>asterids</taxon>
        <taxon>Ericales</taxon>
        <taxon>Theaceae</taxon>
        <taxon>Camellia</taxon>
    </lineage>
</organism>
<reference evidence="4 5" key="1">
    <citation type="journal article" date="2018" name="Proc. Natl. Acad. Sci. U.S.A.">
        <title>Draft genome sequence of Camellia sinensis var. sinensis provides insights into the evolution of the tea genome and tea quality.</title>
        <authorList>
            <person name="Wei C."/>
            <person name="Yang H."/>
            <person name="Wang S."/>
            <person name="Zhao J."/>
            <person name="Liu C."/>
            <person name="Gao L."/>
            <person name="Xia E."/>
            <person name="Lu Y."/>
            <person name="Tai Y."/>
            <person name="She G."/>
            <person name="Sun J."/>
            <person name="Cao H."/>
            <person name="Tong W."/>
            <person name="Gao Q."/>
            <person name="Li Y."/>
            <person name="Deng W."/>
            <person name="Jiang X."/>
            <person name="Wang W."/>
            <person name="Chen Q."/>
            <person name="Zhang S."/>
            <person name="Li H."/>
            <person name="Wu J."/>
            <person name="Wang P."/>
            <person name="Li P."/>
            <person name="Shi C."/>
            <person name="Zheng F."/>
            <person name="Jian J."/>
            <person name="Huang B."/>
            <person name="Shan D."/>
            <person name="Shi M."/>
            <person name="Fang C."/>
            <person name="Yue Y."/>
            <person name="Li F."/>
            <person name="Li D."/>
            <person name="Wei S."/>
            <person name="Han B."/>
            <person name="Jiang C."/>
            <person name="Yin Y."/>
            <person name="Xia T."/>
            <person name="Zhang Z."/>
            <person name="Bennetzen J.L."/>
            <person name="Zhao S."/>
            <person name="Wan X."/>
        </authorList>
    </citation>
    <scope>NUCLEOTIDE SEQUENCE [LARGE SCALE GENOMIC DNA]</scope>
    <source>
        <strain evidence="5">cv. Shuchazao</strain>
        <tissue evidence="4">Leaf</tissue>
    </source>
</reference>
<name>A0A4S4E5F7_CAMSN</name>
<accession>A0A4S4E5F7</accession>
<keyword evidence="2" id="KW-0812">Transmembrane</keyword>
<keyword evidence="2" id="KW-0472">Membrane</keyword>
<feature type="transmembrane region" description="Helical" evidence="2">
    <location>
        <begin position="20"/>
        <end position="43"/>
    </location>
</feature>
<dbReference type="EMBL" id="SDRB02007400">
    <property type="protein sequence ID" value="THG11219.1"/>
    <property type="molecule type" value="Genomic_DNA"/>
</dbReference>
<dbReference type="PANTHER" id="PTHR35762:SF5">
    <property type="entry name" value="DUF4408 DOMAIN-CONTAINING PROTEIN"/>
    <property type="match status" value="1"/>
</dbReference>
<proteinExistence type="predicted"/>
<keyword evidence="5" id="KW-1185">Reference proteome</keyword>
<protein>
    <recommendedName>
        <fullName evidence="3">DUF4408 domain-containing protein</fullName>
    </recommendedName>
</protein>
<feature type="compositionally biased region" description="Basic and acidic residues" evidence="1">
    <location>
        <begin position="109"/>
        <end position="125"/>
    </location>
</feature>
<evidence type="ECO:0000256" key="1">
    <source>
        <dbReference type="SAM" id="MobiDB-lite"/>
    </source>
</evidence>
<evidence type="ECO:0000256" key="2">
    <source>
        <dbReference type="SAM" id="Phobius"/>
    </source>
</evidence>
<dbReference type="Proteomes" id="UP000306102">
    <property type="component" value="Unassembled WGS sequence"/>
</dbReference>
<evidence type="ECO:0000313" key="4">
    <source>
        <dbReference type="EMBL" id="THG11219.1"/>
    </source>
</evidence>